<dbReference type="InterPro" id="IPR046357">
    <property type="entry name" value="PPIase_dom_sf"/>
</dbReference>
<organism evidence="7">
    <name type="scientific">bioreactor metagenome</name>
    <dbReference type="NCBI Taxonomy" id="1076179"/>
    <lineage>
        <taxon>unclassified sequences</taxon>
        <taxon>metagenomes</taxon>
        <taxon>ecological metagenomes</taxon>
    </lineage>
</organism>
<accession>A0A644VLR6</accession>
<dbReference type="InterPro" id="IPR001179">
    <property type="entry name" value="PPIase_FKBP_dom"/>
</dbReference>
<dbReference type="PROSITE" id="PS51257">
    <property type="entry name" value="PROKAR_LIPOPROTEIN"/>
    <property type="match status" value="1"/>
</dbReference>
<evidence type="ECO:0000259" key="6">
    <source>
        <dbReference type="PROSITE" id="PS50059"/>
    </source>
</evidence>
<evidence type="ECO:0000256" key="4">
    <source>
        <dbReference type="ARBA" id="ARBA00023110"/>
    </source>
</evidence>
<name>A0A644VLR6_9ZZZZ</name>
<sequence length="243" mass="27243">MKQLVLKSAVLILLVSTLFTACSQKKEVSSKDLKTIVDSASYCLGANMGKQMKFEKMDINPEVLMNAFYEAYQGDTNFLIKEADMQEVMMKYQKGMEEKQRADAIEKGKPNREKGKKFLEANKSKEGVQTTATGIQYKVLKEGKGAKPTTMDRVRIQYRLSTIDGKVVESTYERGQEPVIMGLTNIIPGMVEGLQLMQEGGKYMLWISPEYGYGDMDSPELPAGSVLCFEIDLIEVVKDSKVK</sequence>
<gene>
    <name evidence="7" type="primary">mip_5</name>
    <name evidence="7" type="ORF">SDC9_38369</name>
</gene>
<dbReference type="GO" id="GO:0016020">
    <property type="term" value="C:membrane"/>
    <property type="evidence" value="ECO:0007669"/>
    <property type="project" value="InterPro"/>
</dbReference>
<keyword evidence="3" id="KW-0732">Signal</keyword>
<evidence type="ECO:0000256" key="1">
    <source>
        <dbReference type="ARBA" id="ARBA00000971"/>
    </source>
</evidence>
<dbReference type="EC" id="5.2.1.8" evidence="2"/>
<dbReference type="GO" id="GO:0006457">
    <property type="term" value="P:protein folding"/>
    <property type="evidence" value="ECO:0007669"/>
    <property type="project" value="InterPro"/>
</dbReference>
<dbReference type="InterPro" id="IPR036944">
    <property type="entry name" value="PPIase_FKBP_N_sf"/>
</dbReference>
<evidence type="ECO:0000256" key="3">
    <source>
        <dbReference type="ARBA" id="ARBA00022729"/>
    </source>
</evidence>
<evidence type="ECO:0000256" key="2">
    <source>
        <dbReference type="ARBA" id="ARBA00013194"/>
    </source>
</evidence>
<evidence type="ECO:0000256" key="5">
    <source>
        <dbReference type="ARBA" id="ARBA00023235"/>
    </source>
</evidence>
<keyword evidence="5 7" id="KW-0413">Isomerase</keyword>
<reference evidence="7" key="1">
    <citation type="submission" date="2019-08" db="EMBL/GenBank/DDBJ databases">
        <authorList>
            <person name="Kucharzyk K."/>
            <person name="Murdoch R.W."/>
            <person name="Higgins S."/>
            <person name="Loffler F."/>
        </authorList>
    </citation>
    <scope>NUCLEOTIDE SEQUENCE</scope>
</reference>
<dbReference type="SUPFAM" id="SSF54534">
    <property type="entry name" value="FKBP-like"/>
    <property type="match status" value="1"/>
</dbReference>
<dbReference type="GO" id="GO:0003755">
    <property type="term" value="F:peptidyl-prolyl cis-trans isomerase activity"/>
    <property type="evidence" value="ECO:0007669"/>
    <property type="project" value="UniProtKB-KW"/>
</dbReference>
<comment type="caution">
    <text evidence="7">The sequence shown here is derived from an EMBL/GenBank/DDBJ whole genome shotgun (WGS) entry which is preliminary data.</text>
</comment>
<dbReference type="InterPro" id="IPR008104">
    <property type="entry name" value="INFPOTNTIATR"/>
</dbReference>
<proteinExistence type="predicted"/>
<dbReference type="EMBL" id="VSSQ01000353">
    <property type="protein sequence ID" value="MPL92271.1"/>
    <property type="molecule type" value="Genomic_DNA"/>
</dbReference>
<comment type="catalytic activity">
    <reaction evidence="1">
        <text>[protein]-peptidylproline (omega=180) = [protein]-peptidylproline (omega=0)</text>
        <dbReference type="Rhea" id="RHEA:16237"/>
        <dbReference type="Rhea" id="RHEA-COMP:10747"/>
        <dbReference type="Rhea" id="RHEA-COMP:10748"/>
        <dbReference type="ChEBI" id="CHEBI:83833"/>
        <dbReference type="ChEBI" id="CHEBI:83834"/>
        <dbReference type="EC" id="5.2.1.8"/>
    </reaction>
</comment>
<dbReference type="AlphaFoldDB" id="A0A644VLR6"/>
<dbReference type="Gene3D" id="1.10.287.460">
    <property type="entry name" value="Peptidyl-prolyl cis-trans isomerase, FKBP-type, N-terminal domain"/>
    <property type="match status" value="1"/>
</dbReference>
<evidence type="ECO:0000313" key="7">
    <source>
        <dbReference type="EMBL" id="MPL92271.1"/>
    </source>
</evidence>
<dbReference type="Pfam" id="PF00254">
    <property type="entry name" value="FKBP_C"/>
    <property type="match status" value="1"/>
</dbReference>
<dbReference type="PROSITE" id="PS50059">
    <property type="entry name" value="FKBP_PPIASE"/>
    <property type="match status" value="1"/>
</dbReference>
<protein>
    <recommendedName>
        <fullName evidence="2">peptidylprolyl isomerase</fullName>
        <ecNumber evidence="2">5.2.1.8</ecNumber>
    </recommendedName>
</protein>
<dbReference type="PANTHER" id="PTHR43811">
    <property type="entry name" value="FKBP-TYPE PEPTIDYL-PROLYL CIS-TRANS ISOMERASE FKPA"/>
    <property type="match status" value="1"/>
</dbReference>
<dbReference type="PRINTS" id="PR01730">
    <property type="entry name" value="INFPOTNTIATR"/>
</dbReference>
<dbReference type="Gene3D" id="3.10.50.40">
    <property type="match status" value="1"/>
</dbReference>
<dbReference type="PANTHER" id="PTHR43811:SF19">
    <property type="entry name" value="39 KDA FK506-BINDING NUCLEAR PROTEIN"/>
    <property type="match status" value="1"/>
</dbReference>
<keyword evidence="4" id="KW-0697">Rotamase</keyword>
<dbReference type="InterPro" id="IPR000774">
    <property type="entry name" value="PPIase_FKBP_N"/>
</dbReference>
<feature type="domain" description="PPIase FKBP-type" evidence="6">
    <location>
        <begin position="151"/>
        <end position="237"/>
    </location>
</feature>
<dbReference type="Pfam" id="PF01346">
    <property type="entry name" value="FKBP_N"/>
    <property type="match status" value="1"/>
</dbReference>